<dbReference type="SUPFAM" id="SSF51069">
    <property type="entry name" value="Carbonic anhydrase"/>
    <property type="match status" value="2"/>
</dbReference>
<evidence type="ECO:0000313" key="4">
    <source>
        <dbReference type="Proteomes" id="UP000215335"/>
    </source>
</evidence>
<feature type="domain" description="Alpha-carbonic anhydrase" evidence="2">
    <location>
        <begin position="1"/>
        <end position="323"/>
    </location>
</feature>
<dbReference type="EMBL" id="NNAY01001855">
    <property type="protein sequence ID" value="OXU22708.1"/>
    <property type="molecule type" value="Genomic_DNA"/>
</dbReference>
<dbReference type="InterPro" id="IPR001148">
    <property type="entry name" value="CA_dom"/>
</dbReference>
<dbReference type="SMART" id="SM01057">
    <property type="entry name" value="Carb_anhydrase"/>
    <property type="match status" value="1"/>
</dbReference>
<reference evidence="3 4" key="1">
    <citation type="journal article" date="2017" name="Curr. Biol.">
        <title>The Evolution of Venom by Co-option of Single-Copy Genes.</title>
        <authorList>
            <person name="Martinson E.O."/>
            <person name="Mrinalini"/>
            <person name="Kelkar Y.D."/>
            <person name="Chang C.H."/>
            <person name="Werren J.H."/>
        </authorList>
    </citation>
    <scope>NUCLEOTIDE SEQUENCE [LARGE SCALE GENOMIC DNA]</scope>
    <source>
        <strain evidence="3 4">Alberta</strain>
        <tissue evidence="3">Whole body</tissue>
    </source>
</reference>
<name>A0A232EWI1_9HYME</name>
<accession>A0A232EWI1</accession>
<keyword evidence="4" id="KW-1185">Reference proteome</keyword>
<dbReference type="PANTHER" id="PTHR18952">
    <property type="entry name" value="CARBONIC ANHYDRASE"/>
    <property type="match status" value="1"/>
</dbReference>
<dbReference type="PANTHER" id="PTHR18952:SF114">
    <property type="entry name" value="CARBONIC ANHYDRASE 3, ISOFORM A"/>
    <property type="match status" value="1"/>
</dbReference>
<sequence>MSKKTKKKDETMWTSTTGLPSWKQSPVDLSPMYTLHQNFPPLVLQGHLSSKSCAKMSNTGNTGNRLPFKQMVTSLANVQYLNITLKIEFPEGREPIVRGGPLQSDEYRFGELQFRWGPSDARGAEHSVDGAWYAKIKLFSSRVILSYLITRFIERFSMEAQAVHWNTSYGSLDKCYERDDGIAVVAFLFQVIGCQDMVDNPDFACIADNLSRIKIPDRSVELPPGILIPHIQRYSCNEICKRPGCLNWMTDACSKPGYYTYNGSLSTPPFTECVTWIVIPRSVKISARQANAFRDIYNSQGERILRNFRSQQKIHERKSELSSKIQELREYEI</sequence>
<organism evidence="3 4">
    <name type="scientific">Trichomalopsis sarcophagae</name>
    <dbReference type="NCBI Taxonomy" id="543379"/>
    <lineage>
        <taxon>Eukaryota</taxon>
        <taxon>Metazoa</taxon>
        <taxon>Ecdysozoa</taxon>
        <taxon>Arthropoda</taxon>
        <taxon>Hexapoda</taxon>
        <taxon>Insecta</taxon>
        <taxon>Pterygota</taxon>
        <taxon>Neoptera</taxon>
        <taxon>Endopterygota</taxon>
        <taxon>Hymenoptera</taxon>
        <taxon>Apocrita</taxon>
        <taxon>Proctotrupomorpha</taxon>
        <taxon>Chalcidoidea</taxon>
        <taxon>Pteromalidae</taxon>
        <taxon>Pteromalinae</taxon>
        <taxon>Trichomalopsis</taxon>
    </lineage>
</organism>
<dbReference type="Pfam" id="PF00194">
    <property type="entry name" value="Carb_anhydrase"/>
    <property type="match status" value="2"/>
</dbReference>
<gene>
    <name evidence="3" type="ORF">TSAR_009056</name>
</gene>
<proteinExistence type="inferred from homology"/>
<evidence type="ECO:0000259" key="2">
    <source>
        <dbReference type="PROSITE" id="PS51144"/>
    </source>
</evidence>
<dbReference type="PROSITE" id="PS51144">
    <property type="entry name" value="ALPHA_CA_2"/>
    <property type="match status" value="1"/>
</dbReference>
<dbReference type="GO" id="GO:0005737">
    <property type="term" value="C:cytoplasm"/>
    <property type="evidence" value="ECO:0007669"/>
    <property type="project" value="TreeGrafter"/>
</dbReference>
<dbReference type="OrthoDB" id="429145at2759"/>
<dbReference type="AlphaFoldDB" id="A0A232EWI1"/>
<comment type="similarity">
    <text evidence="1">Belongs to the alpha-carbonic anhydrase family.</text>
</comment>
<dbReference type="CDD" id="cd00326">
    <property type="entry name" value="alpha_CA"/>
    <property type="match status" value="1"/>
</dbReference>
<comment type="caution">
    <text evidence="3">The sequence shown here is derived from an EMBL/GenBank/DDBJ whole genome shotgun (WGS) entry which is preliminary data.</text>
</comment>
<evidence type="ECO:0000313" key="3">
    <source>
        <dbReference type="EMBL" id="OXU22708.1"/>
    </source>
</evidence>
<dbReference type="Proteomes" id="UP000215335">
    <property type="component" value="Unassembled WGS sequence"/>
</dbReference>
<evidence type="ECO:0000256" key="1">
    <source>
        <dbReference type="ARBA" id="ARBA00010718"/>
    </source>
</evidence>
<dbReference type="InterPro" id="IPR036398">
    <property type="entry name" value="CA_dom_sf"/>
</dbReference>
<dbReference type="InterPro" id="IPR023561">
    <property type="entry name" value="Carbonic_anhydrase_a-class"/>
</dbReference>
<dbReference type="Gene3D" id="3.10.200.10">
    <property type="entry name" value="Alpha carbonic anhydrase"/>
    <property type="match status" value="1"/>
</dbReference>
<protein>
    <recommendedName>
        <fullName evidence="2">Alpha-carbonic anhydrase domain-containing protein</fullName>
    </recommendedName>
</protein>
<dbReference type="GO" id="GO:0008270">
    <property type="term" value="F:zinc ion binding"/>
    <property type="evidence" value="ECO:0007669"/>
    <property type="project" value="InterPro"/>
</dbReference>
<dbReference type="GO" id="GO:0004089">
    <property type="term" value="F:carbonate dehydratase activity"/>
    <property type="evidence" value="ECO:0007669"/>
    <property type="project" value="InterPro"/>
</dbReference>
<dbReference type="STRING" id="543379.A0A232EWI1"/>